<evidence type="ECO:0000313" key="1">
    <source>
        <dbReference type="EMBL" id="CAK7219819.1"/>
    </source>
</evidence>
<proteinExistence type="predicted"/>
<protein>
    <submittedName>
        <fullName evidence="1">Uncharacterized protein</fullName>
    </submittedName>
</protein>
<comment type="caution">
    <text evidence="1">The sequence shown here is derived from an EMBL/GenBank/DDBJ whole genome shotgun (WGS) entry which is preliminary data.</text>
</comment>
<organism evidence="1 2">
    <name type="scientific">Sporothrix curviconia</name>
    <dbReference type="NCBI Taxonomy" id="1260050"/>
    <lineage>
        <taxon>Eukaryota</taxon>
        <taxon>Fungi</taxon>
        <taxon>Dikarya</taxon>
        <taxon>Ascomycota</taxon>
        <taxon>Pezizomycotina</taxon>
        <taxon>Sordariomycetes</taxon>
        <taxon>Sordariomycetidae</taxon>
        <taxon>Ophiostomatales</taxon>
        <taxon>Ophiostomataceae</taxon>
        <taxon>Sporothrix</taxon>
    </lineage>
</organism>
<accession>A0ABP0BJL5</accession>
<evidence type="ECO:0000313" key="2">
    <source>
        <dbReference type="Proteomes" id="UP001642405"/>
    </source>
</evidence>
<dbReference type="Proteomes" id="UP001642405">
    <property type="component" value="Unassembled WGS sequence"/>
</dbReference>
<reference evidence="1 2" key="1">
    <citation type="submission" date="2024-01" db="EMBL/GenBank/DDBJ databases">
        <authorList>
            <person name="Allen C."/>
            <person name="Tagirdzhanova G."/>
        </authorList>
    </citation>
    <scope>NUCLEOTIDE SEQUENCE [LARGE SCALE GENOMIC DNA]</scope>
</reference>
<gene>
    <name evidence="1" type="ORF">SCUCBS95973_003950</name>
</gene>
<dbReference type="EMBL" id="CAWUHB010000018">
    <property type="protein sequence ID" value="CAK7219819.1"/>
    <property type="molecule type" value="Genomic_DNA"/>
</dbReference>
<name>A0ABP0BJL5_9PEZI</name>
<sequence length="81" mass="8536">MTAQEHHAAQADGKPPTAMPATIAIPKTLFPFSAYHTMACIVSSPVTYTMKKATSIGLAIHDKLIGKSLLSEVTPIKSAEA</sequence>
<keyword evidence="2" id="KW-1185">Reference proteome</keyword>